<evidence type="ECO:0000256" key="3">
    <source>
        <dbReference type="ARBA" id="ARBA00022833"/>
    </source>
</evidence>
<evidence type="ECO:0000256" key="5">
    <source>
        <dbReference type="PROSITE-ProRule" id="PRU00042"/>
    </source>
</evidence>
<protein>
    <recommendedName>
        <fullName evidence="7">C2H2-type domain-containing protein</fullName>
    </recommendedName>
</protein>
<keyword evidence="9" id="KW-1185">Reference proteome</keyword>
<feature type="compositionally biased region" description="Basic residues" evidence="6">
    <location>
        <begin position="26"/>
        <end position="40"/>
    </location>
</feature>
<evidence type="ECO:0000256" key="6">
    <source>
        <dbReference type="SAM" id="MobiDB-lite"/>
    </source>
</evidence>
<feature type="compositionally biased region" description="Low complexity" evidence="6">
    <location>
        <begin position="103"/>
        <end position="114"/>
    </location>
</feature>
<dbReference type="InterPro" id="IPR013087">
    <property type="entry name" value="Znf_C2H2_type"/>
</dbReference>
<dbReference type="PANTHER" id="PTHR13267:SF3">
    <property type="entry name" value="ZINC FINGER PROTEIN 277"/>
    <property type="match status" value="1"/>
</dbReference>
<dbReference type="InterPro" id="IPR041661">
    <property type="entry name" value="ZN622/Rei1/Reh1_Znf-C2H2"/>
</dbReference>
<evidence type="ECO:0000256" key="1">
    <source>
        <dbReference type="ARBA" id="ARBA00022723"/>
    </source>
</evidence>
<feature type="compositionally biased region" description="Basic and acidic residues" evidence="6">
    <location>
        <begin position="83"/>
        <end position="98"/>
    </location>
</feature>
<keyword evidence="1" id="KW-0479">Metal-binding</keyword>
<dbReference type="Pfam" id="PF12756">
    <property type="entry name" value="zf-C2H2_2"/>
    <property type="match status" value="2"/>
</dbReference>
<feature type="domain" description="C2H2-type" evidence="7">
    <location>
        <begin position="294"/>
        <end position="318"/>
    </location>
</feature>
<accession>A0ABR2W882</accession>
<comment type="caution">
    <text evidence="8">The sequence shown here is derived from an EMBL/GenBank/DDBJ whole genome shotgun (WGS) entry which is preliminary data.</text>
</comment>
<dbReference type="InterPro" id="IPR036236">
    <property type="entry name" value="Znf_C2H2_sf"/>
</dbReference>
<dbReference type="PROSITE" id="PS00028">
    <property type="entry name" value="ZINC_FINGER_C2H2_1"/>
    <property type="match status" value="1"/>
</dbReference>
<evidence type="ECO:0000259" key="7">
    <source>
        <dbReference type="PROSITE" id="PS50157"/>
    </source>
</evidence>
<evidence type="ECO:0000256" key="4">
    <source>
        <dbReference type="ARBA" id="ARBA00034119"/>
    </source>
</evidence>
<evidence type="ECO:0000313" key="8">
    <source>
        <dbReference type="EMBL" id="KAK9722352.1"/>
    </source>
</evidence>
<keyword evidence="2 5" id="KW-0863">Zinc-finger</keyword>
<dbReference type="SUPFAM" id="SSF57667">
    <property type="entry name" value="beta-beta-alpha zinc fingers"/>
    <property type="match status" value="2"/>
</dbReference>
<keyword evidence="3" id="KW-0862">Zinc</keyword>
<organism evidence="8 9">
    <name type="scientific">Basidiobolus ranarum</name>
    <dbReference type="NCBI Taxonomy" id="34480"/>
    <lineage>
        <taxon>Eukaryota</taxon>
        <taxon>Fungi</taxon>
        <taxon>Fungi incertae sedis</taxon>
        <taxon>Zoopagomycota</taxon>
        <taxon>Entomophthoromycotina</taxon>
        <taxon>Basidiobolomycetes</taxon>
        <taxon>Basidiobolales</taxon>
        <taxon>Basidiobolaceae</taxon>
        <taxon>Basidiobolus</taxon>
    </lineage>
</organism>
<dbReference type="Gene3D" id="3.30.160.60">
    <property type="entry name" value="Classic Zinc Finger"/>
    <property type="match status" value="1"/>
</dbReference>
<name>A0ABR2W882_9FUNG</name>
<feature type="region of interest" description="Disordered" evidence="6">
    <location>
        <begin position="1"/>
        <end position="120"/>
    </location>
</feature>
<dbReference type="PANTHER" id="PTHR13267">
    <property type="entry name" value="ZINC FINGER PROTEIN 277"/>
    <property type="match status" value="1"/>
</dbReference>
<proteinExistence type="inferred from homology"/>
<feature type="region of interest" description="Disordered" evidence="6">
    <location>
        <begin position="481"/>
        <end position="512"/>
    </location>
</feature>
<sequence>MSSEEWTEVISKNVSRNNEALAAHVSPRKNNRKKSMKPRPKISAEKEDSFNNNNSNKPHGKSHGSKDSKKAKSNKQTSPAPKSRKESSTNEAPTEIKNRQRSNSDVSISSVKSDSSVEEEAPSIQPQILVLCPFHDCPSDARPFTDPAALKQHLKEQHKLVFRHLTHMYIALDKYLTFWAKKVQEEDFETQAKKETTEEGDIYTIDPVFSQIDKEKRDEIQREKLNEILRTQDKERHEDCLKSRKCLFCKNVCENRTKLFKHMFGEHNFNIGLPDNLVDVDEFLDILEGKLNQLQCLYCEKIFTSPAVLRKHMRKKKHFKISARNRMYDRFYVINYLEPGKNWETFENEKYDSEEDRRDDSWADWDEKDPEQTMCLFDDHVAPSPKEACEHMVEAHGFDLKAIQEQYHLDFYKTIALINYIRHKTANNTCMGCNVSFETLKEMTEHMEQNSCFQKVPAADSDIWKDPQYLFPTYENDPLLTGIEDSDEFDDSDEIGHPLSEMQLAEEVDTTH</sequence>
<comment type="similarity">
    <text evidence="4">Belongs to the ZNF277 family.</text>
</comment>
<reference evidence="8 9" key="1">
    <citation type="submission" date="2023-04" db="EMBL/GenBank/DDBJ databases">
        <title>Genome of Basidiobolus ranarum AG-B5.</title>
        <authorList>
            <person name="Stajich J.E."/>
            <person name="Carter-House D."/>
            <person name="Gryganskyi A."/>
        </authorList>
    </citation>
    <scope>NUCLEOTIDE SEQUENCE [LARGE SCALE GENOMIC DNA]</scope>
    <source>
        <strain evidence="8 9">AG-B5</strain>
    </source>
</reference>
<gene>
    <name evidence="8" type="ORF">K7432_002740</name>
</gene>
<feature type="compositionally biased region" description="Acidic residues" evidence="6">
    <location>
        <begin position="484"/>
        <end position="493"/>
    </location>
</feature>
<feature type="compositionally biased region" description="Polar residues" evidence="6">
    <location>
        <begin position="1"/>
        <end position="18"/>
    </location>
</feature>
<dbReference type="EMBL" id="JASJQH010006952">
    <property type="protein sequence ID" value="KAK9722352.1"/>
    <property type="molecule type" value="Genomic_DNA"/>
</dbReference>
<dbReference type="InterPro" id="IPR040048">
    <property type="entry name" value="ZNF277"/>
</dbReference>
<evidence type="ECO:0000313" key="9">
    <source>
        <dbReference type="Proteomes" id="UP001479436"/>
    </source>
</evidence>
<dbReference type="PROSITE" id="PS50157">
    <property type="entry name" value="ZINC_FINGER_C2H2_2"/>
    <property type="match status" value="1"/>
</dbReference>
<dbReference type="SMART" id="SM00355">
    <property type="entry name" value="ZnF_C2H2"/>
    <property type="match status" value="4"/>
</dbReference>
<dbReference type="Proteomes" id="UP001479436">
    <property type="component" value="Unassembled WGS sequence"/>
</dbReference>
<evidence type="ECO:0000256" key="2">
    <source>
        <dbReference type="ARBA" id="ARBA00022771"/>
    </source>
</evidence>